<dbReference type="RefSeq" id="WP_153027073.1">
    <property type="nucleotide sequence ID" value="NZ_WIAO01000032.1"/>
</dbReference>
<feature type="region of interest" description="Disordered" evidence="1">
    <location>
        <begin position="1"/>
        <end position="206"/>
    </location>
</feature>
<dbReference type="AlphaFoldDB" id="A0A6L5GE28"/>
<feature type="compositionally biased region" description="Pro residues" evidence="1">
    <location>
        <begin position="179"/>
        <end position="188"/>
    </location>
</feature>
<evidence type="ECO:0000313" key="3">
    <source>
        <dbReference type="EMBL" id="MQM27952.1"/>
    </source>
</evidence>
<feature type="transmembrane region" description="Helical" evidence="2">
    <location>
        <begin position="222"/>
        <end position="249"/>
    </location>
</feature>
<feature type="compositionally biased region" description="Basic and acidic residues" evidence="1">
    <location>
        <begin position="124"/>
        <end position="142"/>
    </location>
</feature>
<protein>
    <submittedName>
        <fullName evidence="3">Uncharacterized protein</fullName>
    </submittedName>
</protein>
<dbReference type="Proteomes" id="UP000477750">
    <property type="component" value="Unassembled WGS sequence"/>
</dbReference>
<evidence type="ECO:0000313" key="4">
    <source>
        <dbReference type="Proteomes" id="UP000477750"/>
    </source>
</evidence>
<name>A0A6L5GE28_9ACTN</name>
<proteinExistence type="predicted"/>
<dbReference type="EMBL" id="WIAO01000032">
    <property type="protein sequence ID" value="MQM27952.1"/>
    <property type="molecule type" value="Genomic_DNA"/>
</dbReference>
<organism evidence="3 4">
    <name type="scientific">Glycomyces albidus</name>
    <dbReference type="NCBI Taxonomy" id="2656774"/>
    <lineage>
        <taxon>Bacteria</taxon>
        <taxon>Bacillati</taxon>
        <taxon>Actinomycetota</taxon>
        <taxon>Actinomycetes</taxon>
        <taxon>Glycomycetales</taxon>
        <taxon>Glycomycetaceae</taxon>
        <taxon>Glycomyces</taxon>
    </lineage>
</organism>
<sequence length="365" mass="37799">MDHEATDERATPADAHSGEAGEHAGEPGGEHAGDRTGEPTGGDGAGRADTRADERTGVHADDRAADRNAGREEDRADVRADDQTVDRSADRVEDRAAERAAGREDAHAGVPENDHTAEGSAGPEGDRVAEGATGREDDRAAEPTDEWTAGRTTGRTAEPTAEEDEGSRNDLRITVEPGIPRPVGPHPAGPRTDPAGEAALEESSEDCRHRVRVRDLTTGGRLLYAAGLLAVAAAGAVQLLALFIGGFLLSIGAEISGTVPVVNGALLVLGAMFGMIGVFALVGTWRRLHRPEAPVAWLAIAGTLLTATALLLTGLWVDMPVAALAALPSGAVAAILVYLRAVLAPRETCDDDPALPARALAWLAP</sequence>
<feature type="transmembrane region" description="Helical" evidence="2">
    <location>
        <begin position="261"/>
        <end position="283"/>
    </location>
</feature>
<reference evidence="3 4" key="1">
    <citation type="submission" date="2019-10" db="EMBL/GenBank/DDBJ databases">
        <title>Glycomyces albidus sp. nov., a novel actinomycete isolated from rhizosphere soil of wheat (Triticum aestivum L.).</title>
        <authorList>
            <person name="Qian L."/>
        </authorList>
    </citation>
    <scope>NUCLEOTIDE SEQUENCE [LARGE SCALE GENOMIC DNA]</scope>
    <source>
        <strain evidence="3 4">NEAU-7082</strain>
    </source>
</reference>
<keyword evidence="2" id="KW-0812">Transmembrane</keyword>
<gene>
    <name evidence="3" type="ORF">GFD30_20630</name>
</gene>
<keyword evidence="4" id="KW-1185">Reference proteome</keyword>
<accession>A0A6L5GE28</accession>
<evidence type="ECO:0000256" key="2">
    <source>
        <dbReference type="SAM" id="Phobius"/>
    </source>
</evidence>
<keyword evidence="2" id="KW-0472">Membrane</keyword>
<feature type="compositionally biased region" description="Basic and acidic residues" evidence="1">
    <location>
        <begin position="46"/>
        <end position="117"/>
    </location>
</feature>
<comment type="caution">
    <text evidence="3">The sequence shown here is derived from an EMBL/GenBank/DDBJ whole genome shotgun (WGS) entry which is preliminary data.</text>
</comment>
<feature type="transmembrane region" description="Helical" evidence="2">
    <location>
        <begin position="321"/>
        <end position="339"/>
    </location>
</feature>
<keyword evidence="2" id="KW-1133">Transmembrane helix</keyword>
<feature type="transmembrane region" description="Helical" evidence="2">
    <location>
        <begin position="295"/>
        <end position="315"/>
    </location>
</feature>
<evidence type="ECO:0000256" key="1">
    <source>
        <dbReference type="SAM" id="MobiDB-lite"/>
    </source>
</evidence>
<feature type="compositionally biased region" description="Basic and acidic residues" evidence="1">
    <location>
        <begin position="1"/>
        <end position="37"/>
    </location>
</feature>